<dbReference type="CDD" id="cd00776">
    <property type="entry name" value="AsxRS_core"/>
    <property type="match status" value="1"/>
</dbReference>
<evidence type="ECO:0000256" key="4">
    <source>
        <dbReference type="ARBA" id="ARBA00022490"/>
    </source>
</evidence>
<dbReference type="RefSeq" id="XP_013252084.1">
    <property type="nucleotide sequence ID" value="XM_013396630.1"/>
</dbReference>
<evidence type="ECO:0000256" key="9">
    <source>
        <dbReference type="ARBA" id="ARBA00023146"/>
    </source>
</evidence>
<keyword evidence="9 13" id="KW-0030">Aminoacyl-tRNA synthetase</keyword>
<evidence type="ECO:0000313" key="13">
    <source>
        <dbReference type="EMBL" id="CDI77579.1"/>
    </source>
</evidence>
<keyword evidence="6" id="KW-0547">Nucleotide-binding</keyword>
<evidence type="ECO:0000256" key="2">
    <source>
        <dbReference type="ARBA" id="ARBA00005312"/>
    </source>
</evidence>
<dbReference type="PRINTS" id="PR01042">
    <property type="entry name" value="TRNASYNTHASP"/>
</dbReference>
<dbReference type="VEuPathDB" id="ToxoDB:EAH_00025430"/>
<evidence type="ECO:0000256" key="11">
    <source>
        <dbReference type="SAM" id="MobiDB-lite"/>
    </source>
</evidence>
<dbReference type="Proteomes" id="UP000018050">
    <property type="component" value="Unassembled WGS sequence"/>
</dbReference>
<dbReference type="InterPro" id="IPR004364">
    <property type="entry name" value="Aa-tRNA-synt_II"/>
</dbReference>
<feature type="region of interest" description="Disordered" evidence="11">
    <location>
        <begin position="1"/>
        <end position="55"/>
    </location>
</feature>
<keyword evidence="14" id="KW-1185">Reference proteome</keyword>
<feature type="compositionally biased region" description="Basic and acidic residues" evidence="11">
    <location>
        <begin position="29"/>
        <end position="55"/>
    </location>
</feature>
<dbReference type="EC" id="6.1.1.12" evidence="3"/>
<proteinExistence type="inferred from homology"/>
<feature type="domain" description="Aminoacyl-transfer RNA synthetases class-II family profile" evidence="12">
    <location>
        <begin position="230"/>
        <end position="537"/>
    </location>
</feature>
<evidence type="ECO:0000256" key="3">
    <source>
        <dbReference type="ARBA" id="ARBA00012841"/>
    </source>
</evidence>
<dbReference type="InterPro" id="IPR045864">
    <property type="entry name" value="aa-tRNA-synth_II/BPL/LPL"/>
</dbReference>
<dbReference type="GO" id="GO:0003723">
    <property type="term" value="F:RNA binding"/>
    <property type="evidence" value="ECO:0007669"/>
    <property type="project" value="TreeGrafter"/>
</dbReference>
<dbReference type="GeneID" id="25270613"/>
<dbReference type="Gene3D" id="3.30.930.10">
    <property type="entry name" value="Bira Bifunctional Protein, Domain 2"/>
    <property type="match status" value="1"/>
</dbReference>
<reference evidence="13" key="2">
    <citation type="submission" date="2013-10" db="EMBL/GenBank/DDBJ databases">
        <authorList>
            <person name="Aslett M."/>
        </authorList>
    </citation>
    <scope>NUCLEOTIDE SEQUENCE [LARGE SCALE GENOMIC DNA]</scope>
    <source>
        <strain evidence="13">Houghton</strain>
    </source>
</reference>
<evidence type="ECO:0000256" key="7">
    <source>
        <dbReference type="ARBA" id="ARBA00022840"/>
    </source>
</evidence>
<comment type="subcellular location">
    <subcellularLocation>
        <location evidence="1">Cytoplasm</location>
    </subcellularLocation>
</comment>
<keyword evidence="5" id="KW-0436">Ligase</keyword>
<dbReference type="GO" id="GO:0005829">
    <property type="term" value="C:cytosol"/>
    <property type="evidence" value="ECO:0007669"/>
    <property type="project" value="TreeGrafter"/>
</dbReference>
<dbReference type="NCBIfam" id="NF003483">
    <property type="entry name" value="PRK05159.1"/>
    <property type="match status" value="1"/>
</dbReference>
<dbReference type="SUPFAM" id="SSF50249">
    <property type="entry name" value="Nucleic acid-binding proteins"/>
    <property type="match status" value="1"/>
</dbReference>
<name>U6GG71_EIMAC</name>
<dbReference type="OMA" id="WVHEIRD"/>
<dbReference type="Pfam" id="PF00152">
    <property type="entry name" value="tRNA-synt_2"/>
    <property type="match status" value="1"/>
</dbReference>
<dbReference type="InterPro" id="IPR002312">
    <property type="entry name" value="Asp/Asn-tRNA-synth_IIb"/>
</dbReference>
<dbReference type="InterPro" id="IPR006195">
    <property type="entry name" value="aa-tRNA-synth_II"/>
</dbReference>
<sequence>MKREDSSPSPASGEGQQQQQQQQVSPEDQELKAQREARKKAKEAEKAAKEAAKLNRKKAMEEARAAQNVVAEDWESSSFGYFPLMNSSSSKRRQFVAVGQLKEKEGSLAFAVLREGLETAQIVFSSSLPRPLLKWLEGVPVESLIDVFGVVAAAAAPLVGVSQQHELHAEKVFCVVRAPPELPFRIRDAMQPDNDNEAQGQIRVHLDTRLEHRWLDLRVAGTFAVACAVSEVSRHLRDYLLHEKCIEIHTPKILGGASEGGAFCFELNYFNQPACLAQSPQLYKQMCIAGDMKRVFEIGPVFRAENSNTHRHLCEFVGVDLEMEIKETYIEAVDLIDNMFKYLFKKLETDFTKESAIIRAQHDVPPFEFLEETPRLTFAEGVAMLREAGIGLETIPEDISNFDLSTELEKALGALVKKKYNTDFYILLRYPTAVRPFYSMPCPDDPRFSNTFDVFMRGEEIASGAQRLHDAELLKQCCSKRGIDVQQLRSYIKALELGAPPHAGMGAGLERIVMLYFGLGNIRRVSLFPRDPKRLFP</sequence>
<evidence type="ECO:0000256" key="8">
    <source>
        <dbReference type="ARBA" id="ARBA00022917"/>
    </source>
</evidence>
<evidence type="ECO:0000256" key="1">
    <source>
        <dbReference type="ARBA" id="ARBA00004496"/>
    </source>
</evidence>
<keyword evidence="4" id="KW-0963">Cytoplasm</keyword>
<comment type="catalytic activity">
    <reaction evidence="10">
        <text>tRNA(Asp) + L-aspartate + ATP = L-aspartyl-tRNA(Asp) + AMP + diphosphate</text>
        <dbReference type="Rhea" id="RHEA:19649"/>
        <dbReference type="Rhea" id="RHEA-COMP:9660"/>
        <dbReference type="Rhea" id="RHEA-COMP:9678"/>
        <dbReference type="ChEBI" id="CHEBI:29991"/>
        <dbReference type="ChEBI" id="CHEBI:30616"/>
        <dbReference type="ChEBI" id="CHEBI:33019"/>
        <dbReference type="ChEBI" id="CHEBI:78442"/>
        <dbReference type="ChEBI" id="CHEBI:78516"/>
        <dbReference type="ChEBI" id="CHEBI:456215"/>
        <dbReference type="EC" id="6.1.1.12"/>
    </reaction>
</comment>
<evidence type="ECO:0000256" key="10">
    <source>
        <dbReference type="ARBA" id="ARBA00047904"/>
    </source>
</evidence>
<dbReference type="Gene3D" id="2.40.50.140">
    <property type="entry name" value="Nucleic acid-binding proteins"/>
    <property type="match status" value="1"/>
</dbReference>
<evidence type="ECO:0000313" key="14">
    <source>
        <dbReference type="Proteomes" id="UP000018050"/>
    </source>
</evidence>
<dbReference type="OrthoDB" id="354367at2759"/>
<keyword evidence="8" id="KW-0648">Protein biosynthesis</keyword>
<reference evidence="13" key="1">
    <citation type="submission" date="2013-10" db="EMBL/GenBank/DDBJ databases">
        <title>Genomic analysis of the causative agents of coccidiosis in chickens.</title>
        <authorList>
            <person name="Reid A.J."/>
            <person name="Blake D."/>
            <person name="Billington K."/>
            <person name="Browne H."/>
            <person name="Dunn M."/>
            <person name="Hung S."/>
            <person name="Kawahara F."/>
            <person name="Miranda-Saavedra D."/>
            <person name="Mourier T."/>
            <person name="Nagra H."/>
            <person name="Otto T.D."/>
            <person name="Rawlings N."/>
            <person name="Sanchez A."/>
            <person name="Sanders M."/>
            <person name="Subramaniam C."/>
            <person name="Tay Y."/>
            <person name="Dear P."/>
            <person name="Doerig C."/>
            <person name="Gruber A."/>
            <person name="Parkinson J."/>
            <person name="Shirley M."/>
            <person name="Wan K.L."/>
            <person name="Berriman M."/>
            <person name="Tomley F."/>
            <person name="Pain A."/>
        </authorList>
    </citation>
    <scope>NUCLEOTIDE SEQUENCE [LARGE SCALE GENOMIC DNA]</scope>
    <source>
        <strain evidence="13">Houghton</strain>
    </source>
</reference>
<evidence type="ECO:0000256" key="6">
    <source>
        <dbReference type="ARBA" id="ARBA00022741"/>
    </source>
</evidence>
<dbReference type="EMBL" id="HG670696">
    <property type="protein sequence ID" value="CDI77579.1"/>
    <property type="molecule type" value="Genomic_DNA"/>
</dbReference>
<accession>U6GG71</accession>
<dbReference type="PROSITE" id="PS50862">
    <property type="entry name" value="AA_TRNA_LIGASE_II"/>
    <property type="match status" value="1"/>
</dbReference>
<dbReference type="GO" id="GO:0004815">
    <property type="term" value="F:aspartate-tRNA ligase activity"/>
    <property type="evidence" value="ECO:0007669"/>
    <property type="project" value="UniProtKB-EC"/>
</dbReference>
<dbReference type="GO" id="GO:0005524">
    <property type="term" value="F:ATP binding"/>
    <property type="evidence" value="ECO:0007669"/>
    <property type="project" value="UniProtKB-KW"/>
</dbReference>
<dbReference type="NCBIfam" id="TIGR00458">
    <property type="entry name" value="aspS_nondisc"/>
    <property type="match status" value="1"/>
</dbReference>
<evidence type="ECO:0000256" key="5">
    <source>
        <dbReference type="ARBA" id="ARBA00022598"/>
    </source>
</evidence>
<dbReference type="InterPro" id="IPR012340">
    <property type="entry name" value="NA-bd_OB-fold"/>
</dbReference>
<protein>
    <recommendedName>
        <fullName evidence="3">aspartate--tRNA ligase</fullName>
        <ecNumber evidence="3">6.1.1.12</ecNumber>
    </recommendedName>
</protein>
<dbReference type="InterPro" id="IPR004523">
    <property type="entry name" value="Asp-tRNA_synthase_2"/>
</dbReference>
<comment type="similarity">
    <text evidence="2">Belongs to the class-II aminoacyl-tRNA synthetase family. Type 2 subfamily.</text>
</comment>
<dbReference type="FunFam" id="3.30.930.10:FF:000038">
    <property type="entry name" value="Aspartate--tRNA ligase"/>
    <property type="match status" value="1"/>
</dbReference>
<dbReference type="PANTHER" id="PTHR43450:SF1">
    <property type="entry name" value="ASPARTATE--TRNA LIGASE, CYTOPLASMIC"/>
    <property type="match status" value="1"/>
</dbReference>
<keyword evidence="7" id="KW-0067">ATP-binding</keyword>
<dbReference type="GO" id="GO:0017101">
    <property type="term" value="C:aminoacyl-tRNA synthetase multienzyme complex"/>
    <property type="evidence" value="ECO:0007669"/>
    <property type="project" value="TreeGrafter"/>
</dbReference>
<dbReference type="SUPFAM" id="SSF55681">
    <property type="entry name" value="Class II aaRS and biotin synthetases"/>
    <property type="match status" value="1"/>
</dbReference>
<organism evidence="13 14">
    <name type="scientific">Eimeria acervulina</name>
    <name type="common">Coccidian parasite</name>
    <dbReference type="NCBI Taxonomy" id="5801"/>
    <lineage>
        <taxon>Eukaryota</taxon>
        <taxon>Sar</taxon>
        <taxon>Alveolata</taxon>
        <taxon>Apicomplexa</taxon>
        <taxon>Conoidasida</taxon>
        <taxon>Coccidia</taxon>
        <taxon>Eucoccidiorida</taxon>
        <taxon>Eimeriorina</taxon>
        <taxon>Eimeriidae</taxon>
        <taxon>Eimeria</taxon>
    </lineage>
</organism>
<dbReference type="PANTHER" id="PTHR43450">
    <property type="entry name" value="ASPARTYL-TRNA SYNTHETASE"/>
    <property type="match status" value="1"/>
</dbReference>
<dbReference type="AlphaFoldDB" id="U6GG71"/>
<gene>
    <name evidence="13" type="ORF">EAH_00025430</name>
</gene>
<dbReference type="GO" id="GO:0006422">
    <property type="term" value="P:aspartyl-tRNA aminoacylation"/>
    <property type="evidence" value="ECO:0007669"/>
    <property type="project" value="InterPro"/>
</dbReference>
<evidence type="ECO:0000259" key="12">
    <source>
        <dbReference type="PROSITE" id="PS50862"/>
    </source>
</evidence>